<evidence type="ECO:0000313" key="2">
    <source>
        <dbReference type="Proteomes" id="UP001499910"/>
    </source>
</evidence>
<protein>
    <submittedName>
        <fullName evidence="1">SDR family oxidoreductase</fullName>
    </submittedName>
</protein>
<dbReference type="PANTHER" id="PTHR45458:SF1">
    <property type="entry name" value="SHORT CHAIN DEHYDROGENASE"/>
    <property type="match status" value="1"/>
</dbReference>
<keyword evidence="2" id="KW-1185">Reference proteome</keyword>
<sequence>MRARGGNVTALSRAEDGLDVTDPASVERVMGGLEGPFQTVFVSVGILAPEGAFPEKQLSAIDPAQMARTFAVNTIGVAHLLSYLPRLLPNQGRSVTGVLTARVGSIGDNRIGGWHSYRASKAALNQIVHGAAIELKRTHRDAIVAALHPGTVATPFTEGYDPKHGKLAPEEAARNLCDVMERLTGDQSGGFYDYSGKEIVW</sequence>
<dbReference type="Pfam" id="PF13561">
    <property type="entry name" value="adh_short_C2"/>
    <property type="match status" value="1"/>
</dbReference>
<dbReference type="InterPro" id="IPR002347">
    <property type="entry name" value="SDR_fam"/>
</dbReference>
<dbReference type="PANTHER" id="PTHR45458">
    <property type="entry name" value="SHORT-CHAIN DEHYDROGENASE/REDUCTASE SDR"/>
    <property type="match status" value="1"/>
</dbReference>
<dbReference type="Gene3D" id="3.40.50.720">
    <property type="entry name" value="NAD(P)-binding Rossmann-like Domain"/>
    <property type="match status" value="1"/>
</dbReference>
<dbReference type="Proteomes" id="UP001499910">
    <property type="component" value="Unassembled WGS sequence"/>
</dbReference>
<evidence type="ECO:0000313" key="1">
    <source>
        <dbReference type="EMBL" id="GAA5077075.1"/>
    </source>
</evidence>
<proteinExistence type="predicted"/>
<accession>A0ABP9LEX8</accession>
<gene>
    <name evidence="1" type="ORF">GCM10023209_26920</name>
</gene>
<dbReference type="EMBL" id="BAABHW010000004">
    <property type="protein sequence ID" value="GAA5077075.1"/>
    <property type="molecule type" value="Genomic_DNA"/>
</dbReference>
<reference evidence="2" key="1">
    <citation type="journal article" date="2019" name="Int. J. Syst. Evol. Microbiol.">
        <title>The Global Catalogue of Microorganisms (GCM) 10K type strain sequencing project: providing services to taxonomists for standard genome sequencing and annotation.</title>
        <authorList>
            <consortium name="The Broad Institute Genomics Platform"/>
            <consortium name="The Broad Institute Genome Sequencing Center for Infectious Disease"/>
            <person name="Wu L."/>
            <person name="Ma J."/>
        </authorList>
    </citation>
    <scope>NUCLEOTIDE SEQUENCE [LARGE SCALE GENOMIC DNA]</scope>
    <source>
        <strain evidence="2">JCM 18015</strain>
    </source>
</reference>
<organism evidence="1 2">
    <name type="scientific">[Roseibacterium] beibuensis</name>
    <dbReference type="NCBI Taxonomy" id="1193142"/>
    <lineage>
        <taxon>Bacteria</taxon>
        <taxon>Pseudomonadati</taxon>
        <taxon>Pseudomonadota</taxon>
        <taxon>Alphaproteobacteria</taxon>
        <taxon>Rhodobacterales</taxon>
        <taxon>Roseobacteraceae</taxon>
        <taxon>Roseicyclus</taxon>
    </lineage>
</organism>
<dbReference type="SUPFAM" id="SSF51735">
    <property type="entry name" value="NAD(P)-binding Rossmann-fold domains"/>
    <property type="match status" value="1"/>
</dbReference>
<name>A0ABP9LEX8_9RHOB</name>
<comment type="caution">
    <text evidence="1">The sequence shown here is derived from an EMBL/GenBank/DDBJ whole genome shotgun (WGS) entry which is preliminary data.</text>
</comment>
<dbReference type="InterPro" id="IPR036291">
    <property type="entry name" value="NAD(P)-bd_dom_sf"/>
</dbReference>
<dbReference type="InterPro" id="IPR052184">
    <property type="entry name" value="SDR_enzymes"/>
</dbReference>